<dbReference type="AlphaFoldDB" id="A0A2M4DEQ8"/>
<proteinExistence type="predicted"/>
<name>A0A2M4DEQ8_ANODA</name>
<dbReference type="EMBL" id="GGFL01011889">
    <property type="protein sequence ID" value="MBW76067.1"/>
    <property type="molecule type" value="Transcribed_RNA"/>
</dbReference>
<accession>A0A2M4DEQ8</accession>
<reference evidence="1" key="1">
    <citation type="submission" date="2018-01" db="EMBL/GenBank/DDBJ databases">
        <title>An insight into the sialome of Amazonian anophelines.</title>
        <authorList>
            <person name="Ribeiro J.M."/>
            <person name="Scarpassa V."/>
            <person name="Calvo E."/>
        </authorList>
    </citation>
    <scope>NUCLEOTIDE SEQUENCE</scope>
</reference>
<organism evidence="1">
    <name type="scientific">Anopheles darlingi</name>
    <name type="common">Mosquito</name>
    <dbReference type="NCBI Taxonomy" id="43151"/>
    <lineage>
        <taxon>Eukaryota</taxon>
        <taxon>Metazoa</taxon>
        <taxon>Ecdysozoa</taxon>
        <taxon>Arthropoda</taxon>
        <taxon>Hexapoda</taxon>
        <taxon>Insecta</taxon>
        <taxon>Pterygota</taxon>
        <taxon>Neoptera</taxon>
        <taxon>Endopterygota</taxon>
        <taxon>Diptera</taxon>
        <taxon>Nematocera</taxon>
        <taxon>Culicoidea</taxon>
        <taxon>Culicidae</taxon>
        <taxon>Anophelinae</taxon>
        <taxon>Anopheles</taxon>
    </lineage>
</organism>
<evidence type="ECO:0000313" key="1">
    <source>
        <dbReference type="EMBL" id="MBW76067.1"/>
    </source>
</evidence>
<protein>
    <submittedName>
        <fullName evidence="1">Putative secreted protein</fullName>
    </submittedName>
</protein>
<sequence>MGSFRLALSCVELPVFWLKIFCWNILLVTIPPHVSLDRQPTNLLNARFPFGHRSCAAMCNRVCVLLG</sequence>